<proteinExistence type="inferred from homology"/>
<dbReference type="HAMAP" id="MF_00442">
    <property type="entry name" value="Helicase_Hel308"/>
    <property type="match status" value="1"/>
</dbReference>
<dbReference type="Gene3D" id="1.10.260.40">
    <property type="entry name" value="lambda repressor-like DNA-binding domains"/>
    <property type="match status" value="1"/>
</dbReference>
<accession>A0ABY8CDB9</accession>
<feature type="domain" description="HTH cro/C1-type" evidence="15">
    <location>
        <begin position="543"/>
        <end position="597"/>
    </location>
</feature>
<sequence length="1221" mass="139053">MKVENLDIPEGIREGFLDSGITDLNPPQQDAVKSGLLDAEDMIIASPTASGKTLIAEIGISKQVVENNKTAIYIVPLKALASEKYQDFSERFEDQDVRIAVGDHDDSGESLSTADIVVATSEKLDSLLRHNPSWIHEIGLVVIDEIHLITSPDRGPTLEVTIARLRDILDFQLLGLSATISNSDELADWLDAELVESKYRPVELKHGVYWDNEIEFYSEETIEENSIPNKNPEPGGKLEGTKVGGFSTGNEVKEQEKEEIESEKVFIEDKHGRGSINLIQNTLNIDKQAIVFCSSRKGSEKSSDRAGKITTEDLSRDERKKLKDYADRIENVLGSPTSQCKRLAENVRKGAAFHHAGLVNKQRELVEDAFREGLVRTVSATPTLAAGVNLPAYRVIMRDLKRYTGDGMDFIPTLEYEQMCLPYGQEICLPDGRMKKIGKIVENKEKLEVLSYNTEDDRLESCEVTEHYQREEDTVLEIVTETGSFQLTENHPVLTYNNEWKNAKNLEEGDLLKTADSRICNRNPFFHQLFPEDCYVVGCGDLLKRYKSNSGLTDEEIAEELGISSSTIYHYKNDRKAIPLQGVLKACEKLGTEPQEISSKIDYMKSSYGNKIAVPERISEDFMWLIGLIITDGNLNKTTDQRAGSTYTSIRVFNTDENIIDKAKSVFSSLGLECYEEERDGTHRIEVGNTLLAQVLNESFKIPYGNKSQKTEISDLIYQLPEKLQAAFIEGVFDGDGSYYKNDEKNKLRIHFSTSSKKFSGDLQELLSSFDIKSRIDSQFIENIEIKGKEYEVNKNSYSLKIRSKHSVNRLSSLINPVKAEIESESYSNYHDSNEHRKEQSQHSRIISITEKSANKVYNIEVEDNHNYITGSRTVLHNCGRAGRPKYDDQGEAISIAKQPGMPDEIRERYIFGQSEHIQSKLAAEPVLRMHTLSLVASGFCTSMEGLLEFYSETLYAFQYGELSEVEQQVKRVVDQLRDFDFLEETGMEATKTGRRVSELYIDPESAYNMIQCMKRAEKRENTEALSYLFMACRTTEIRNLRVKNKEYQDIAQTLLDAKKYLLESAPNEWDPEYDSFLESLKTSLMLKAWINEKDEESIMDKYDTAPGGVRAKTRNADWLLYSAQELARMKEIDVQNDLKKLRVRLKHGIGEDLLSLVKYDQIGRVRARKLYDHGIRDREDIREVSFEKLKKLIGKRTAKKLKKQVGEENIFDRENIMDYF</sequence>
<dbReference type="Gene3D" id="1.10.150.20">
    <property type="entry name" value="5' to 3' exonuclease, C-terminal subdomain"/>
    <property type="match status" value="1"/>
</dbReference>
<dbReference type="Pfam" id="PF00270">
    <property type="entry name" value="DEAD"/>
    <property type="match status" value="1"/>
</dbReference>
<dbReference type="InterPro" id="IPR050474">
    <property type="entry name" value="Hel308_SKI2-like"/>
</dbReference>
<keyword evidence="10 12" id="KW-0413">Isomerase</keyword>
<evidence type="ECO:0000256" key="2">
    <source>
        <dbReference type="ARBA" id="ARBA00022763"/>
    </source>
</evidence>
<dbReference type="SMART" id="SM00530">
    <property type="entry name" value="HTH_XRE"/>
    <property type="match status" value="1"/>
</dbReference>
<keyword evidence="8 12" id="KW-0238">DNA-binding</keyword>
<keyword evidence="7" id="KW-0651">Protein splicing</keyword>
<keyword evidence="19" id="KW-1185">Reference proteome</keyword>
<dbReference type="InterPro" id="IPR004042">
    <property type="entry name" value="Intein_endonuc_central"/>
</dbReference>
<dbReference type="Gene3D" id="3.40.50.300">
    <property type="entry name" value="P-loop containing nucleotide triphosphate hydrolases"/>
    <property type="match status" value="2"/>
</dbReference>
<dbReference type="SMART" id="SM00487">
    <property type="entry name" value="DEXDc"/>
    <property type="match status" value="1"/>
</dbReference>
<dbReference type="InterPro" id="IPR006142">
    <property type="entry name" value="INTEIN"/>
</dbReference>
<dbReference type="SMART" id="SM00305">
    <property type="entry name" value="HintC"/>
    <property type="match status" value="1"/>
</dbReference>
<evidence type="ECO:0000256" key="6">
    <source>
        <dbReference type="ARBA" id="ARBA00022840"/>
    </source>
</evidence>
<evidence type="ECO:0000259" key="14">
    <source>
        <dbReference type="PROSITE" id="PS50819"/>
    </source>
</evidence>
<dbReference type="InterPro" id="IPR001650">
    <property type="entry name" value="Helicase_C-like"/>
</dbReference>
<evidence type="ECO:0000259" key="15">
    <source>
        <dbReference type="PROSITE" id="PS50943"/>
    </source>
</evidence>
<dbReference type="EMBL" id="CP104395">
    <property type="protein sequence ID" value="WEL19182.1"/>
    <property type="molecule type" value="Genomic_DNA"/>
</dbReference>
<comment type="similarity">
    <text evidence="12">Belongs to the helicase family. Hel308 subfamily.</text>
</comment>
<dbReference type="InterPro" id="IPR030934">
    <property type="entry name" value="Intein_C"/>
</dbReference>
<comment type="catalytic activity">
    <reaction evidence="12">
        <text>ATP + H2O = ADP + phosphate + H(+)</text>
        <dbReference type="Rhea" id="RHEA:13065"/>
        <dbReference type="ChEBI" id="CHEBI:15377"/>
        <dbReference type="ChEBI" id="CHEBI:15378"/>
        <dbReference type="ChEBI" id="CHEBI:30616"/>
        <dbReference type="ChEBI" id="CHEBI:43474"/>
        <dbReference type="ChEBI" id="CHEBI:456216"/>
        <dbReference type="EC" id="5.6.2.4"/>
    </reaction>
</comment>
<dbReference type="Pfam" id="PF14528">
    <property type="entry name" value="LAGLIDADG_3"/>
    <property type="match status" value="1"/>
</dbReference>
<dbReference type="InterPro" id="IPR048772">
    <property type="entry name" value="Hel308-like_dom4"/>
</dbReference>
<dbReference type="Pfam" id="PF14890">
    <property type="entry name" value="Intein_splicing"/>
    <property type="match status" value="1"/>
</dbReference>
<keyword evidence="1 12" id="KW-0547">Nucleotide-binding</keyword>
<dbReference type="InterPro" id="IPR011545">
    <property type="entry name" value="DEAD/DEAH_box_helicase_dom"/>
</dbReference>
<dbReference type="InterPro" id="IPR001387">
    <property type="entry name" value="Cro/C1-type_HTH"/>
</dbReference>
<keyword evidence="2 12" id="KW-0227">DNA damage</keyword>
<evidence type="ECO:0000256" key="12">
    <source>
        <dbReference type="HAMAP-Rule" id="MF_00442"/>
    </source>
</evidence>
<evidence type="ECO:0000256" key="13">
    <source>
        <dbReference type="SAM" id="MobiDB-lite"/>
    </source>
</evidence>
<organism evidence="18 19">
    <name type="scientific">Candidatus Nanohalococcus occultus</name>
    <dbReference type="NCBI Taxonomy" id="2978047"/>
    <lineage>
        <taxon>Archaea</taxon>
        <taxon>Candidatus Nanohalarchaeota</taxon>
        <taxon>Candidatus Nanohalarchaeota incertae sedis</taxon>
        <taxon>Candidatus Nanohalococcus</taxon>
    </lineage>
</organism>
<evidence type="ECO:0000256" key="10">
    <source>
        <dbReference type="ARBA" id="ARBA00023235"/>
    </source>
</evidence>
<dbReference type="InterPro" id="IPR036844">
    <property type="entry name" value="Hint_dom_sf"/>
</dbReference>
<keyword evidence="6 12" id="KW-0067">ATP-binding</keyword>
<evidence type="ECO:0000256" key="8">
    <source>
        <dbReference type="ARBA" id="ARBA00023125"/>
    </source>
</evidence>
<dbReference type="PROSITE" id="PS51194">
    <property type="entry name" value="HELICASE_CTER"/>
    <property type="match status" value="1"/>
</dbReference>
<keyword evidence="3 12" id="KW-0378">Hydrolase</keyword>
<protein>
    <recommendedName>
        <fullName evidence="12">ATP-dependent DNA helicase Hel308</fullName>
        <ecNumber evidence="12">5.6.2.4</ecNumber>
    </recommendedName>
    <alternativeName>
        <fullName evidence="12">DNA 3'-5' helicase Hel308</fullName>
    </alternativeName>
</protein>
<dbReference type="Pfam" id="PF01381">
    <property type="entry name" value="HTH_3"/>
    <property type="match status" value="1"/>
</dbReference>
<dbReference type="PROSITE" id="PS50943">
    <property type="entry name" value="HTH_CROC1"/>
    <property type="match status" value="1"/>
</dbReference>
<dbReference type="PROSITE" id="PS50818">
    <property type="entry name" value="INTEIN_C_TER"/>
    <property type="match status" value="1"/>
</dbReference>
<dbReference type="CDD" id="cd00093">
    <property type="entry name" value="HTH_XRE"/>
    <property type="match status" value="1"/>
</dbReference>
<dbReference type="Gene3D" id="1.10.3380.30">
    <property type="match status" value="1"/>
</dbReference>
<evidence type="ECO:0000256" key="3">
    <source>
        <dbReference type="ARBA" id="ARBA00022801"/>
    </source>
</evidence>
<dbReference type="RefSeq" id="WP_347722054.1">
    <property type="nucleotide sequence ID" value="NZ_CP104395.1"/>
</dbReference>
<dbReference type="InterPro" id="IPR036390">
    <property type="entry name" value="WH_DNA-bd_sf"/>
</dbReference>
<dbReference type="SUPFAM" id="SSF46785">
    <property type="entry name" value="Winged helix' DNA-binding domain"/>
    <property type="match status" value="1"/>
</dbReference>
<dbReference type="NCBIfam" id="TIGR01445">
    <property type="entry name" value="intein_Nterm"/>
    <property type="match status" value="1"/>
</dbReference>
<evidence type="ECO:0000256" key="7">
    <source>
        <dbReference type="ARBA" id="ARBA00023000"/>
    </source>
</evidence>
<dbReference type="SUPFAM" id="SSF55608">
    <property type="entry name" value="Homing endonucleases"/>
    <property type="match status" value="1"/>
</dbReference>
<dbReference type="Gene3D" id="2.170.16.10">
    <property type="entry name" value="Hedgehog/Intein (Hint) domain"/>
    <property type="match status" value="2"/>
</dbReference>
<comment type="function">
    <text evidence="12">DNA-dependent ATPase and 3'-5' DNA helicase that may be involved in repair of stalled replication forks.</text>
</comment>
<dbReference type="InterPro" id="IPR003586">
    <property type="entry name" value="Hint_dom_C"/>
</dbReference>
<comment type="subunit">
    <text evidence="12">Monomer.</text>
</comment>
<feature type="domain" description="Helicase ATP-binding" evidence="16">
    <location>
        <begin position="33"/>
        <end position="198"/>
    </location>
</feature>
<dbReference type="PRINTS" id="PR00379">
    <property type="entry name" value="INTEIN"/>
</dbReference>
<evidence type="ECO:0000256" key="9">
    <source>
        <dbReference type="ARBA" id="ARBA00023204"/>
    </source>
</evidence>
<dbReference type="InterPro" id="IPR006141">
    <property type="entry name" value="Intein_N"/>
</dbReference>
<dbReference type="CDD" id="cd00081">
    <property type="entry name" value="Hint"/>
    <property type="match status" value="1"/>
</dbReference>
<dbReference type="PROSITE" id="PS51192">
    <property type="entry name" value="HELICASE_ATP_BIND_1"/>
    <property type="match status" value="1"/>
</dbReference>
<evidence type="ECO:0000256" key="4">
    <source>
        <dbReference type="ARBA" id="ARBA00022806"/>
    </source>
</evidence>
<dbReference type="Pfam" id="PF21280">
    <property type="entry name" value="Helicase_dom4_arc"/>
    <property type="match status" value="1"/>
</dbReference>
<evidence type="ECO:0000259" key="16">
    <source>
        <dbReference type="PROSITE" id="PS51192"/>
    </source>
</evidence>
<keyword evidence="5" id="KW-0068">Autocatalytic cleavage</keyword>
<reference evidence="18 19" key="1">
    <citation type="submission" date="2022-09" db="EMBL/GenBank/DDBJ databases">
        <title>Xylan utilization by haloarchaea-nanohaloarchaea associations.</title>
        <authorList>
            <person name="Yakimov M."/>
        </authorList>
    </citation>
    <scope>NUCLEOTIDE SEQUENCE [LARGE SCALE GENOMIC DNA]</scope>
    <source>
        <strain evidence="18 19">SVXNc</strain>
    </source>
</reference>
<keyword evidence="9 12" id="KW-0234">DNA repair</keyword>
<dbReference type="SUPFAM" id="SSF52540">
    <property type="entry name" value="P-loop containing nucleoside triphosphate hydrolases"/>
    <property type="match status" value="2"/>
</dbReference>
<dbReference type="InterPro" id="IPR004860">
    <property type="entry name" value="LAGLIDADG_dom"/>
</dbReference>
<dbReference type="SUPFAM" id="SSF47413">
    <property type="entry name" value="lambda repressor-like DNA-binding domains"/>
    <property type="match status" value="1"/>
</dbReference>
<evidence type="ECO:0000256" key="11">
    <source>
        <dbReference type="ARBA" id="ARBA00034617"/>
    </source>
</evidence>
<dbReference type="InterPro" id="IPR027434">
    <property type="entry name" value="Homing_endonucl"/>
</dbReference>
<dbReference type="PANTHER" id="PTHR47961:SF10">
    <property type="entry name" value="ATP-DEPENDENT DNA HELICASE HEL308"/>
    <property type="match status" value="1"/>
</dbReference>
<feature type="domain" description="DOD-type homing endonuclease" evidence="14">
    <location>
        <begin position="625"/>
        <end position="772"/>
    </location>
</feature>
<dbReference type="InterPro" id="IPR003587">
    <property type="entry name" value="Hint_dom_N"/>
</dbReference>
<dbReference type="InterPro" id="IPR010982">
    <property type="entry name" value="Lambda_DNA-bd_dom_sf"/>
</dbReference>
<dbReference type="NCBIfam" id="TIGR01443">
    <property type="entry name" value="intein_Cterm"/>
    <property type="match status" value="1"/>
</dbReference>
<evidence type="ECO:0000313" key="19">
    <source>
        <dbReference type="Proteomes" id="UP001218034"/>
    </source>
</evidence>
<feature type="domain" description="Helicase C-terminal" evidence="17">
    <location>
        <begin position="277"/>
        <end position="470"/>
    </location>
</feature>
<dbReference type="SUPFAM" id="SSF158702">
    <property type="entry name" value="Sec63 N-terminal domain-like"/>
    <property type="match status" value="1"/>
</dbReference>
<dbReference type="Pfam" id="PF14520">
    <property type="entry name" value="HHH_5"/>
    <property type="match status" value="1"/>
</dbReference>
<evidence type="ECO:0000259" key="17">
    <source>
        <dbReference type="PROSITE" id="PS51194"/>
    </source>
</evidence>
<feature type="binding site" evidence="12">
    <location>
        <position position="28"/>
    </location>
    <ligand>
        <name>ATP</name>
        <dbReference type="ChEBI" id="CHEBI:30616"/>
    </ligand>
</feature>
<dbReference type="GO" id="GO:0004386">
    <property type="term" value="F:helicase activity"/>
    <property type="evidence" value="ECO:0007669"/>
    <property type="project" value="UniProtKB-KW"/>
</dbReference>
<name>A0ABY8CDB9_9ARCH</name>
<dbReference type="SUPFAM" id="SSF51294">
    <property type="entry name" value="Hedgehog/intein (Hint) domain"/>
    <property type="match status" value="1"/>
</dbReference>
<dbReference type="PROSITE" id="PS50819">
    <property type="entry name" value="INTEIN_ENDONUCLEASE"/>
    <property type="match status" value="1"/>
</dbReference>
<gene>
    <name evidence="18" type="primary">brr2</name>
    <name evidence="12" type="synonym">hel308</name>
    <name evidence="18" type="ORF">SVXNc_0150</name>
</gene>
<dbReference type="PANTHER" id="PTHR47961">
    <property type="entry name" value="DNA POLYMERASE THETA, PUTATIVE (AFU_ORTHOLOGUE AFUA_1G05260)-RELATED"/>
    <property type="match status" value="1"/>
</dbReference>
<evidence type="ECO:0000256" key="1">
    <source>
        <dbReference type="ARBA" id="ARBA00022741"/>
    </source>
</evidence>
<dbReference type="PROSITE" id="PS50817">
    <property type="entry name" value="INTEIN_N_TER"/>
    <property type="match status" value="1"/>
</dbReference>
<feature type="region of interest" description="Disordered" evidence="13">
    <location>
        <begin position="225"/>
        <end position="259"/>
    </location>
</feature>
<dbReference type="Gene3D" id="3.10.28.10">
    <property type="entry name" value="Homing endonucleases"/>
    <property type="match status" value="1"/>
</dbReference>
<dbReference type="EC" id="5.6.2.4" evidence="12"/>
<dbReference type="GeneID" id="90589585"/>
<keyword evidence="4 12" id="KW-0347">Helicase</keyword>
<dbReference type="InterPro" id="IPR022965">
    <property type="entry name" value="Helicase_Hel308"/>
</dbReference>
<evidence type="ECO:0000313" key="18">
    <source>
        <dbReference type="EMBL" id="WEL19182.1"/>
    </source>
</evidence>
<evidence type="ECO:0000256" key="5">
    <source>
        <dbReference type="ARBA" id="ARBA00022813"/>
    </source>
</evidence>
<comment type="catalytic activity">
    <reaction evidence="11 12">
        <text>Couples ATP hydrolysis with the unwinding of duplex DNA by translocating in the 3'-5' direction.</text>
        <dbReference type="EC" id="5.6.2.4"/>
    </reaction>
</comment>
<dbReference type="InterPro" id="IPR027417">
    <property type="entry name" value="P-loop_NTPase"/>
</dbReference>
<dbReference type="InterPro" id="IPR014001">
    <property type="entry name" value="Helicase_ATP-bd"/>
</dbReference>
<dbReference type="SMART" id="SM00306">
    <property type="entry name" value="HintN"/>
    <property type="match status" value="1"/>
</dbReference>
<dbReference type="Proteomes" id="UP001218034">
    <property type="component" value="Chromosome"/>
</dbReference>